<keyword evidence="7" id="KW-0539">Nucleus</keyword>
<sequence>MEVCPQCRATIYTSKARVIQDTCGHRKCRECLILEENGCSACKEESTCNVQPGTFSHTYTLHNGKSYINLDTYDDYPFHTVIKFNELDSRLKNHHHHHLDHRDTDHCHLCQTSQVENTIIVRPEQNVLSQGYLLCGKDRSTPIPENLVVSKRHDLLEPEHVCTQPKTNVALVDINLVKVGNLVVPQEQNVTQLEHSISLSETHNNLETDVVQEESLSITPEQSIGCAVPPTIDDNDLLPTLLKDVNLPVYQKETENIVNKHGTKETNIHIEEAPVESKDPQKNKEKKKRTKLQPKSHIKVLSSIPVEYCCTVCDKTFSNRLRLRYHNFCGSDNKPYTCELCYQTFISRSHYEYHLRNHAGKGNHVCEECGKTYQESSTLRSHLHTHSGEKRFVCTHCGKKFTERVHLRKHEITHTGEKAVVCDQCGKKFGYRWLLILHQRTHSQERPHQCPVCSRAFCKKQDMKRHHLTHTSIKSFECTTCNMLFRRKDNLERHLKNTHLDQTKTRSSKLEPHHIKDKPPNLPRPPPRCLEDLLDLPSSVQSSNSSTHCSDTQAVQINNALMFKQIEPQTKNKGGKDKQLMEGTKTKESQPSFRQIIYSNFQINDSFKQIPVLDTQDKTVICKAMSVINRPAATPLKEAPVENTTKCVKTVSVVRNAKKTYSDKRMHTYNEAANCVRTITRVPELLPKDPEPPQIKY</sequence>
<feature type="region of interest" description="Disordered" evidence="9">
    <location>
        <begin position="264"/>
        <end position="294"/>
    </location>
</feature>
<evidence type="ECO:0000256" key="8">
    <source>
        <dbReference type="PROSITE-ProRule" id="PRU00042"/>
    </source>
</evidence>
<organism evidence="12 13">
    <name type="scientific">Timema podura</name>
    <name type="common">Walking stick</name>
    <dbReference type="NCBI Taxonomy" id="61482"/>
    <lineage>
        <taxon>Eukaryota</taxon>
        <taxon>Metazoa</taxon>
        <taxon>Ecdysozoa</taxon>
        <taxon>Arthropoda</taxon>
        <taxon>Hexapoda</taxon>
        <taxon>Insecta</taxon>
        <taxon>Pterygota</taxon>
        <taxon>Neoptera</taxon>
        <taxon>Polyneoptera</taxon>
        <taxon>Phasmatodea</taxon>
        <taxon>Timematodea</taxon>
        <taxon>Timematoidea</taxon>
        <taxon>Timematidae</taxon>
        <taxon>Timema</taxon>
    </lineage>
</organism>
<evidence type="ECO:0000259" key="11">
    <source>
        <dbReference type="PROSITE" id="PS50157"/>
    </source>
</evidence>
<feature type="compositionally biased region" description="Basic and acidic residues" evidence="9">
    <location>
        <begin position="574"/>
        <end position="588"/>
    </location>
</feature>
<dbReference type="SMART" id="SM00355">
    <property type="entry name" value="ZnF_C2H2"/>
    <property type="match status" value="7"/>
</dbReference>
<dbReference type="InterPro" id="IPR036236">
    <property type="entry name" value="Znf_C2H2_sf"/>
</dbReference>
<dbReference type="EMBL" id="CAJPIN010006156">
    <property type="protein sequence ID" value="CAG2057851.1"/>
    <property type="molecule type" value="Genomic_DNA"/>
</dbReference>
<evidence type="ECO:0000259" key="10">
    <source>
        <dbReference type="PROSITE" id="PS50089"/>
    </source>
</evidence>
<evidence type="ECO:0000256" key="4">
    <source>
        <dbReference type="ARBA" id="ARBA00022771"/>
    </source>
</evidence>
<feature type="domain" description="RING-type" evidence="10">
    <location>
        <begin position="4"/>
        <end position="43"/>
    </location>
</feature>
<dbReference type="PROSITE" id="PS50157">
    <property type="entry name" value="ZINC_FINGER_C2H2_2"/>
    <property type="match status" value="7"/>
</dbReference>
<dbReference type="InterPro" id="IPR001841">
    <property type="entry name" value="Znf_RING"/>
</dbReference>
<feature type="region of interest" description="Disordered" evidence="9">
    <location>
        <begin position="568"/>
        <end position="589"/>
    </location>
</feature>
<keyword evidence="5" id="KW-0862">Zinc</keyword>
<evidence type="ECO:0000256" key="6">
    <source>
        <dbReference type="ARBA" id="ARBA00023125"/>
    </source>
</evidence>
<dbReference type="SUPFAM" id="SSF57667">
    <property type="entry name" value="beta-beta-alpha zinc fingers"/>
    <property type="match status" value="4"/>
</dbReference>
<dbReference type="PANTHER" id="PTHR16515:SF49">
    <property type="entry name" value="GASTRULA ZINC FINGER PROTEIN XLCGF49.1-LIKE-RELATED"/>
    <property type="match status" value="1"/>
</dbReference>
<dbReference type="InterPro" id="IPR013087">
    <property type="entry name" value="Znf_C2H2_type"/>
</dbReference>
<feature type="domain" description="C2H2-type" evidence="11">
    <location>
        <begin position="420"/>
        <end position="447"/>
    </location>
</feature>
<dbReference type="PROSITE" id="PS50089">
    <property type="entry name" value="ZF_RING_2"/>
    <property type="match status" value="1"/>
</dbReference>
<dbReference type="Pfam" id="PF00096">
    <property type="entry name" value="zf-C2H2"/>
    <property type="match status" value="5"/>
</dbReference>
<dbReference type="PROSITE" id="PS00028">
    <property type="entry name" value="ZINC_FINGER_C2H2_1"/>
    <property type="match status" value="6"/>
</dbReference>
<feature type="domain" description="C2H2-type" evidence="11">
    <location>
        <begin position="336"/>
        <end position="363"/>
    </location>
</feature>
<comment type="caution">
    <text evidence="12">The sequence shown here is derived from an EMBL/GenBank/DDBJ whole genome shotgun (WGS) entry which is preliminary data.</text>
</comment>
<evidence type="ECO:0000256" key="3">
    <source>
        <dbReference type="ARBA" id="ARBA00022737"/>
    </source>
</evidence>
<dbReference type="Gene3D" id="3.30.160.60">
    <property type="entry name" value="Classic Zinc Finger"/>
    <property type="match status" value="6"/>
</dbReference>
<feature type="domain" description="C2H2-type" evidence="11">
    <location>
        <begin position="308"/>
        <end position="335"/>
    </location>
</feature>
<feature type="domain" description="C2H2-type" evidence="11">
    <location>
        <begin position="364"/>
        <end position="391"/>
    </location>
</feature>
<feature type="non-terminal residue" evidence="12">
    <location>
        <position position="697"/>
    </location>
</feature>
<evidence type="ECO:0000256" key="1">
    <source>
        <dbReference type="ARBA" id="ARBA00004123"/>
    </source>
</evidence>
<evidence type="ECO:0000313" key="12">
    <source>
        <dbReference type="EMBL" id="CAG2057851.1"/>
    </source>
</evidence>
<evidence type="ECO:0000313" key="13">
    <source>
        <dbReference type="Proteomes" id="UP001153148"/>
    </source>
</evidence>
<feature type="compositionally biased region" description="Basic and acidic residues" evidence="9">
    <location>
        <begin position="496"/>
        <end position="519"/>
    </location>
</feature>
<keyword evidence="3" id="KW-0677">Repeat</keyword>
<name>A0ABN7NTG7_TIMPD</name>
<feature type="domain" description="C2H2-type" evidence="11">
    <location>
        <begin position="476"/>
        <end position="504"/>
    </location>
</feature>
<keyword evidence="2" id="KW-0479">Metal-binding</keyword>
<feature type="domain" description="C2H2-type" evidence="11">
    <location>
        <begin position="392"/>
        <end position="419"/>
    </location>
</feature>
<protein>
    <submittedName>
        <fullName evidence="12">Uncharacterized protein</fullName>
    </submittedName>
</protein>
<keyword evidence="6" id="KW-0238">DNA-binding</keyword>
<proteinExistence type="predicted"/>
<feature type="domain" description="C2H2-type" evidence="11">
    <location>
        <begin position="448"/>
        <end position="475"/>
    </location>
</feature>
<dbReference type="InterPro" id="IPR050331">
    <property type="entry name" value="Zinc_finger"/>
</dbReference>
<evidence type="ECO:0000256" key="9">
    <source>
        <dbReference type="SAM" id="MobiDB-lite"/>
    </source>
</evidence>
<comment type="subcellular location">
    <subcellularLocation>
        <location evidence="1">Nucleus</location>
    </subcellularLocation>
</comment>
<evidence type="ECO:0000256" key="7">
    <source>
        <dbReference type="ARBA" id="ARBA00023242"/>
    </source>
</evidence>
<evidence type="ECO:0000256" key="5">
    <source>
        <dbReference type="ARBA" id="ARBA00022833"/>
    </source>
</evidence>
<dbReference type="PANTHER" id="PTHR16515">
    <property type="entry name" value="PR DOMAIN ZINC FINGER PROTEIN"/>
    <property type="match status" value="1"/>
</dbReference>
<evidence type="ECO:0000256" key="2">
    <source>
        <dbReference type="ARBA" id="ARBA00022723"/>
    </source>
</evidence>
<reference evidence="12" key="1">
    <citation type="submission" date="2021-03" db="EMBL/GenBank/DDBJ databases">
        <authorList>
            <person name="Tran Van P."/>
        </authorList>
    </citation>
    <scope>NUCLEOTIDE SEQUENCE</scope>
</reference>
<feature type="compositionally biased region" description="Basic and acidic residues" evidence="9">
    <location>
        <begin position="264"/>
        <end position="283"/>
    </location>
</feature>
<gene>
    <name evidence="12" type="ORF">TPAB3V08_LOCUS4826</name>
</gene>
<feature type="compositionally biased region" description="Basic residues" evidence="9">
    <location>
        <begin position="284"/>
        <end position="294"/>
    </location>
</feature>
<keyword evidence="4 8" id="KW-0863">Zinc-finger</keyword>
<feature type="region of interest" description="Disordered" evidence="9">
    <location>
        <begin position="496"/>
        <end position="529"/>
    </location>
</feature>
<keyword evidence="13" id="KW-1185">Reference proteome</keyword>
<accession>A0ABN7NTG7</accession>
<dbReference type="Proteomes" id="UP001153148">
    <property type="component" value="Unassembled WGS sequence"/>
</dbReference>